<dbReference type="Proteomes" id="UP000009882">
    <property type="component" value="Unassembled WGS sequence"/>
</dbReference>
<accession>K9FAP3</accession>
<dbReference type="OrthoDB" id="4358295at2759"/>
<feature type="region of interest" description="Disordered" evidence="1">
    <location>
        <begin position="70"/>
        <end position="93"/>
    </location>
</feature>
<dbReference type="OMA" id="PSANSKC"/>
<sequence length="139" mass="15160">MPLFNPIPVLTSTSLDAGILSQLEVALSGLHRKADVSTHSRVTIKNMNTTTKILSAERLAPLAPDASLLNRVKRIPTGPRSNIPNTRPTPTKATFAQSAFSQPMFGQSAFSRPTFAQNNSVRKTPTWPRHRQPSANSKC</sequence>
<protein>
    <submittedName>
        <fullName evidence="2">Uncharacterized protein</fullName>
    </submittedName>
</protein>
<dbReference type="EMBL" id="AKCT01000285">
    <property type="protein sequence ID" value="EKV06480.1"/>
    <property type="molecule type" value="Genomic_DNA"/>
</dbReference>
<dbReference type="HOGENOM" id="CLU_153359_0_0_1"/>
<proteinExistence type="predicted"/>
<evidence type="ECO:0000313" key="3">
    <source>
        <dbReference type="Proteomes" id="UP000009882"/>
    </source>
</evidence>
<evidence type="ECO:0000256" key="1">
    <source>
        <dbReference type="SAM" id="MobiDB-lite"/>
    </source>
</evidence>
<reference evidence="3" key="1">
    <citation type="journal article" date="2012" name="BMC Genomics">
        <title>Genome sequence of the necrotrophic fungus Penicillium digitatum, the main postharvest pathogen of citrus.</title>
        <authorList>
            <person name="Marcet-Houben M."/>
            <person name="Ballester A.-R."/>
            <person name="de la Fuente B."/>
            <person name="Harries E."/>
            <person name="Marcos J.F."/>
            <person name="Gonzalez-Candelas L."/>
            <person name="Gabaldon T."/>
        </authorList>
    </citation>
    <scope>NUCLEOTIDE SEQUENCE [LARGE SCALE GENOMIC DNA]</scope>
    <source>
        <strain evidence="3">PHI26 / CECT 20796</strain>
    </source>
</reference>
<feature type="region of interest" description="Disordered" evidence="1">
    <location>
        <begin position="116"/>
        <end position="139"/>
    </location>
</feature>
<organism evidence="2 3">
    <name type="scientific">Penicillium digitatum (strain PHI26 / CECT 20796)</name>
    <name type="common">Green mold</name>
    <dbReference type="NCBI Taxonomy" id="1170229"/>
    <lineage>
        <taxon>Eukaryota</taxon>
        <taxon>Fungi</taxon>
        <taxon>Dikarya</taxon>
        <taxon>Ascomycota</taxon>
        <taxon>Pezizomycotina</taxon>
        <taxon>Eurotiomycetes</taxon>
        <taxon>Eurotiomycetidae</taxon>
        <taxon>Eurotiales</taxon>
        <taxon>Aspergillaceae</taxon>
        <taxon>Penicillium</taxon>
    </lineage>
</organism>
<gene>
    <name evidence="2" type="ORF">PDIG_76770</name>
</gene>
<dbReference type="AlphaFoldDB" id="K9FAP3"/>
<evidence type="ECO:0000313" key="2">
    <source>
        <dbReference type="EMBL" id="EKV06480.1"/>
    </source>
</evidence>
<comment type="caution">
    <text evidence="2">The sequence shown here is derived from an EMBL/GenBank/DDBJ whole genome shotgun (WGS) entry which is preliminary data.</text>
</comment>
<keyword evidence="3" id="KW-1185">Reference proteome</keyword>
<feature type="compositionally biased region" description="Polar residues" evidence="1">
    <location>
        <begin position="79"/>
        <end position="93"/>
    </location>
</feature>
<dbReference type="InParanoid" id="K9FAP3"/>
<name>K9FAP3_PEND2</name>